<dbReference type="NCBIfam" id="TIGR01509">
    <property type="entry name" value="HAD-SF-IA-v3"/>
    <property type="match status" value="1"/>
</dbReference>
<dbReference type="SFLD" id="SFLDS00003">
    <property type="entry name" value="Haloacid_Dehalogenase"/>
    <property type="match status" value="1"/>
</dbReference>
<sequence>MTNKIVIKGVLFDCDGVISQSPVDYANAWVNALAEHGLAIKPEDWAPLEGAKTTEIAKKLWEKGGGAGECDAEALVARKDFYYHRDRKFAFYPGIEDLIDRLVSKGVPVSIVTSSSRFNVEDNIPKSFLDKFTGIVVGEMLERGKPDPDPFLKGAELIKVPIEHCLGVENAPLGIKSLKAAGAGFCVAVATTNDAEILSEADLVVPDIESLGQAEIIQELIHFCENQELKKFK</sequence>
<protein>
    <recommendedName>
        <fullName evidence="3">HAD family phosphatase</fullName>
    </recommendedName>
</protein>
<proteinExistence type="predicted"/>
<dbReference type="AlphaFoldDB" id="A0A2H0UMP8"/>
<dbReference type="InterPro" id="IPR023198">
    <property type="entry name" value="PGP-like_dom2"/>
</dbReference>
<dbReference type="PANTHER" id="PTHR43481">
    <property type="entry name" value="FRUCTOSE-1-PHOSPHATE PHOSPHATASE"/>
    <property type="match status" value="1"/>
</dbReference>
<dbReference type="CDD" id="cd07505">
    <property type="entry name" value="HAD_BPGM-like"/>
    <property type="match status" value="1"/>
</dbReference>
<dbReference type="InterPro" id="IPR036412">
    <property type="entry name" value="HAD-like_sf"/>
</dbReference>
<dbReference type="Pfam" id="PF13419">
    <property type="entry name" value="HAD_2"/>
    <property type="match status" value="1"/>
</dbReference>
<accession>A0A2H0UMP8</accession>
<evidence type="ECO:0008006" key="3">
    <source>
        <dbReference type="Google" id="ProtNLM"/>
    </source>
</evidence>
<gene>
    <name evidence="1" type="ORF">COU10_03370</name>
</gene>
<dbReference type="InterPro" id="IPR051806">
    <property type="entry name" value="HAD-like_SPP"/>
</dbReference>
<organism evidence="1 2">
    <name type="scientific">Candidatus Harrisonbacteria bacterium CG10_big_fil_rev_8_21_14_0_10_45_28</name>
    <dbReference type="NCBI Taxonomy" id="1974586"/>
    <lineage>
        <taxon>Bacteria</taxon>
        <taxon>Candidatus Harrisoniibacteriota</taxon>
    </lineage>
</organism>
<dbReference type="InterPro" id="IPR023214">
    <property type="entry name" value="HAD_sf"/>
</dbReference>
<dbReference type="Gene3D" id="3.40.50.1000">
    <property type="entry name" value="HAD superfamily/HAD-like"/>
    <property type="match status" value="1"/>
</dbReference>
<dbReference type="InterPro" id="IPR006439">
    <property type="entry name" value="HAD-SF_hydro_IA"/>
</dbReference>
<dbReference type="Gene3D" id="1.10.150.240">
    <property type="entry name" value="Putative phosphatase, domain 2"/>
    <property type="match status" value="1"/>
</dbReference>
<dbReference type="EMBL" id="PFBC01000052">
    <property type="protein sequence ID" value="PIR87684.1"/>
    <property type="molecule type" value="Genomic_DNA"/>
</dbReference>
<evidence type="ECO:0000313" key="2">
    <source>
        <dbReference type="Proteomes" id="UP000230903"/>
    </source>
</evidence>
<dbReference type="SUPFAM" id="SSF56784">
    <property type="entry name" value="HAD-like"/>
    <property type="match status" value="1"/>
</dbReference>
<name>A0A2H0UMP8_9BACT</name>
<comment type="caution">
    <text evidence="1">The sequence shown here is derived from an EMBL/GenBank/DDBJ whole genome shotgun (WGS) entry which is preliminary data.</text>
</comment>
<dbReference type="GO" id="GO:0050308">
    <property type="term" value="F:sugar-phosphatase activity"/>
    <property type="evidence" value="ECO:0007669"/>
    <property type="project" value="TreeGrafter"/>
</dbReference>
<dbReference type="InterPro" id="IPR041492">
    <property type="entry name" value="HAD_2"/>
</dbReference>
<reference evidence="2" key="1">
    <citation type="submission" date="2017-09" db="EMBL/GenBank/DDBJ databases">
        <title>Depth-based differentiation of microbial function through sediment-hosted aquifers and enrichment of novel symbionts in the deep terrestrial subsurface.</title>
        <authorList>
            <person name="Probst A.J."/>
            <person name="Ladd B."/>
            <person name="Jarett J.K."/>
            <person name="Geller-Mcgrath D.E."/>
            <person name="Sieber C.M.K."/>
            <person name="Emerson J.B."/>
            <person name="Anantharaman K."/>
            <person name="Thomas B.C."/>
            <person name="Malmstrom R."/>
            <person name="Stieglmeier M."/>
            <person name="Klingl A."/>
            <person name="Woyke T."/>
            <person name="Ryan C.M."/>
            <person name="Banfield J.F."/>
        </authorList>
    </citation>
    <scope>NUCLEOTIDE SEQUENCE [LARGE SCALE GENOMIC DNA]</scope>
</reference>
<dbReference type="SFLD" id="SFLDG01129">
    <property type="entry name" value="C1.5:_HAD__Beta-PGM__Phosphata"/>
    <property type="match status" value="1"/>
</dbReference>
<dbReference type="Proteomes" id="UP000230903">
    <property type="component" value="Unassembled WGS sequence"/>
</dbReference>
<dbReference type="PANTHER" id="PTHR43481:SF4">
    <property type="entry name" value="GLYCEROL-1-PHOSPHATE PHOSPHOHYDROLASE 1-RELATED"/>
    <property type="match status" value="1"/>
</dbReference>
<evidence type="ECO:0000313" key="1">
    <source>
        <dbReference type="EMBL" id="PIR87684.1"/>
    </source>
</evidence>